<reference evidence="18 19" key="1">
    <citation type="journal article" date="2007" name="Proc. Natl. Acad. Sci. U.S.A.">
        <title>Independent sorting-out of thousands of duplicated gene pairs in two yeast species descended from a whole-genome duplication.</title>
        <authorList>
            <person name="Scannell D.R."/>
            <person name="Frank A.C."/>
            <person name="Conant G.C."/>
            <person name="Byrne K.P."/>
            <person name="Woolfit M."/>
            <person name="Wolfe K.H."/>
        </authorList>
    </citation>
    <scope>NUCLEOTIDE SEQUENCE [LARGE SCALE GENOMIC DNA]</scope>
    <source>
        <strain evidence="19">ATCC 22028 / DSM 70294 / BCRC 21397 / CBS 2163 / NBRC 10782 / NRRL Y-8283 / UCD 57-17</strain>
    </source>
</reference>
<dbReference type="PANTHER" id="PTHR42735">
    <property type="match status" value="1"/>
</dbReference>
<proteinExistence type="inferred from homology"/>
<dbReference type="HOGENOM" id="CLU_028929_1_0_1"/>
<dbReference type="KEGG" id="vpo:Kpol_1004p70"/>
<dbReference type="InterPro" id="IPR015422">
    <property type="entry name" value="PyrdxlP-dep_Trfase_small"/>
</dbReference>
<dbReference type="RefSeq" id="XP_001645550.1">
    <property type="nucleotide sequence ID" value="XM_001645500.1"/>
</dbReference>
<dbReference type="Gene3D" id="3.40.640.10">
    <property type="entry name" value="Type I PLP-dependent aspartate aminotransferase-like (Major domain)"/>
    <property type="match status" value="1"/>
</dbReference>
<dbReference type="Gene3D" id="6.10.140.2150">
    <property type="match status" value="1"/>
</dbReference>
<dbReference type="OMA" id="FKDHQFT"/>
<dbReference type="Gene3D" id="3.90.1150.10">
    <property type="entry name" value="Aspartate Aminotransferase, domain 1"/>
    <property type="match status" value="1"/>
</dbReference>
<dbReference type="Pfam" id="PF00282">
    <property type="entry name" value="Pyridoxal_deC"/>
    <property type="match status" value="1"/>
</dbReference>
<organism evidence="19">
    <name type="scientific">Vanderwaltozyma polyspora (strain ATCC 22028 / DSM 70294 / BCRC 21397 / CBS 2163 / NBRC 10782 / NRRL Y-8283 / UCD 57-17)</name>
    <name type="common">Kluyveromyces polysporus</name>
    <dbReference type="NCBI Taxonomy" id="436907"/>
    <lineage>
        <taxon>Eukaryota</taxon>
        <taxon>Fungi</taxon>
        <taxon>Dikarya</taxon>
        <taxon>Ascomycota</taxon>
        <taxon>Saccharomycotina</taxon>
        <taxon>Saccharomycetes</taxon>
        <taxon>Saccharomycetales</taxon>
        <taxon>Saccharomycetaceae</taxon>
        <taxon>Vanderwaltozyma</taxon>
    </lineage>
</organism>
<dbReference type="eggNOG" id="KOG1383">
    <property type="taxonomic scope" value="Eukaryota"/>
</dbReference>
<evidence type="ECO:0000256" key="15">
    <source>
        <dbReference type="ARBA" id="ARBA00042568"/>
    </source>
</evidence>
<keyword evidence="12 17" id="KW-0456">Lyase</keyword>
<dbReference type="Proteomes" id="UP000000267">
    <property type="component" value="Unassembled WGS sequence"/>
</dbReference>
<evidence type="ECO:0000256" key="17">
    <source>
        <dbReference type="RuleBase" id="RU000382"/>
    </source>
</evidence>
<dbReference type="GO" id="GO:0019722">
    <property type="term" value="P:calcium-mediated signaling"/>
    <property type="evidence" value="ECO:0007669"/>
    <property type="project" value="EnsemblFungi"/>
</dbReference>
<gene>
    <name evidence="18" type="ORF">Kpol_1004p70</name>
</gene>
<dbReference type="PhylomeDB" id="A7TJC3"/>
<evidence type="ECO:0000256" key="1">
    <source>
        <dbReference type="ARBA" id="ARBA00001933"/>
    </source>
</evidence>
<comment type="pathway">
    <text evidence="3">Lipid metabolism; sphingolipid metabolism.</text>
</comment>
<dbReference type="InParanoid" id="A7TJC3"/>
<name>A7TJC3_VANPO</name>
<dbReference type="GO" id="GO:0030149">
    <property type="term" value="P:sphingolipid catabolic process"/>
    <property type="evidence" value="ECO:0007669"/>
    <property type="project" value="TreeGrafter"/>
</dbReference>
<dbReference type="FunFam" id="3.40.640.10:FF:000020">
    <property type="entry name" value="sphingosine-1-phosphate lyase 1"/>
    <property type="match status" value="1"/>
</dbReference>
<evidence type="ECO:0000256" key="13">
    <source>
        <dbReference type="ARBA" id="ARBA00038302"/>
    </source>
</evidence>
<dbReference type="GO" id="GO:0019752">
    <property type="term" value="P:carboxylic acid metabolic process"/>
    <property type="evidence" value="ECO:0007669"/>
    <property type="project" value="InterPro"/>
</dbReference>
<evidence type="ECO:0000256" key="7">
    <source>
        <dbReference type="ARBA" id="ARBA00022898"/>
    </source>
</evidence>
<dbReference type="GO" id="GO:0032541">
    <property type="term" value="C:cortical endoplasmic reticulum"/>
    <property type="evidence" value="ECO:0007669"/>
    <property type="project" value="EnsemblFungi"/>
</dbReference>
<dbReference type="EC" id="4.1.2.27" evidence="14"/>
<evidence type="ECO:0000256" key="5">
    <source>
        <dbReference type="ARBA" id="ARBA00022692"/>
    </source>
</evidence>
<dbReference type="GO" id="GO:0030170">
    <property type="term" value="F:pyridoxal phosphate binding"/>
    <property type="evidence" value="ECO:0007669"/>
    <property type="project" value="InterPro"/>
</dbReference>
<dbReference type="SUPFAM" id="SSF53383">
    <property type="entry name" value="PLP-dependent transferases"/>
    <property type="match status" value="1"/>
</dbReference>
<comment type="similarity">
    <text evidence="13">Belongs to the group II decarboxylase family. Sphingosine-1-phosphate lyase subfamily.</text>
</comment>
<keyword evidence="19" id="KW-1185">Reference proteome</keyword>
<dbReference type="STRING" id="436907.A7TJC3"/>
<keyword evidence="5" id="KW-0812">Transmembrane</keyword>
<dbReference type="InterPro" id="IPR015421">
    <property type="entry name" value="PyrdxlP-dep_Trfase_major"/>
</dbReference>
<evidence type="ECO:0000256" key="2">
    <source>
        <dbReference type="ARBA" id="ARBA00004389"/>
    </source>
</evidence>
<keyword evidence="6" id="KW-0256">Endoplasmic reticulum</keyword>
<dbReference type="GO" id="GO:0097038">
    <property type="term" value="C:perinuclear endoplasmic reticulum"/>
    <property type="evidence" value="ECO:0007669"/>
    <property type="project" value="EnsemblFungi"/>
</dbReference>
<evidence type="ECO:0000256" key="11">
    <source>
        <dbReference type="ARBA" id="ARBA00023136"/>
    </source>
</evidence>
<dbReference type="InterPro" id="IPR015424">
    <property type="entry name" value="PyrdxlP-dep_Trfase"/>
</dbReference>
<keyword evidence="10" id="KW-0443">Lipid metabolism</keyword>
<dbReference type="GO" id="GO:0008117">
    <property type="term" value="F:sphinganine-1-phosphate aldolase activity"/>
    <property type="evidence" value="ECO:0007669"/>
    <property type="project" value="UniProtKB-EC"/>
</dbReference>
<evidence type="ECO:0000256" key="4">
    <source>
        <dbReference type="ARBA" id="ARBA00004991"/>
    </source>
</evidence>
<dbReference type="EMBL" id="DS480400">
    <property type="protein sequence ID" value="EDO17692.1"/>
    <property type="molecule type" value="Genomic_DNA"/>
</dbReference>
<keyword evidence="9" id="KW-1133">Transmembrane helix</keyword>
<sequence>MGSHAFVETVNSIDLSDPIGFISSHVNYYIHTRSWLDILRDYLLVSFCYKFLNLSLFYIRAYGFVGAANNVVIHLMRKLFGFLLNSFILKGSVDKEINSALLSIEKELIKNDDVLQDYETLPLNGIPEYEILKELDDLNEILPSSPWREGKVSGAVYHGGEDLIRLQAKAYEKYCVANQLHPDVFPAVRKMESEVISMVLNMFHAPKDTGCGTTTSGGTESLLLACLSAKMYAYHNHGITEPEMIIPVTAHAGFDKASYYFGIKAHHVQLDPVTYKVDLKQVERLINGNTVLLVGSAPNFPHGIIDDIEGLGKLAQGYRIPLHVDCCLGSFVAAFMEKAGFDDAPLFDFRIPGVTSISCDTHKYGFAPKGSSIIMYRNNELRMNQYYISSDWVGGLYGSPTLAGSRPGALVVGCWATMINIGENGYIKSCKEIVSAARKLRKYIENELPELQIIGNPQCSVTAFKSDVIDVYELSDKLAKEGWHLSTLQKPAALHLAVTKLSINSVDELCTVLKRNIEEMKESNSTPASDGTSALYGIAGSIKTTGVADKLVVGFIDSLFKLKPTETQDHDKDHYQEIVQEQE</sequence>
<evidence type="ECO:0000256" key="10">
    <source>
        <dbReference type="ARBA" id="ARBA00023098"/>
    </source>
</evidence>
<comment type="pathway">
    <text evidence="4">Sphingolipid metabolism.</text>
</comment>
<evidence type="ECO:0000256" key="9">
    <source>
        <dbReference type="ARBA" id="ARBA00022989"/>
    </source>
</evidence>
<dbReference type="GO" id="GO:0005789">
    <property type="term" value="C:endoplasmic reticulum membrane"/>
    <property type="evidence" value="ECO:0007669"/>
    <property type="project" value="UniProtKB-SubCell"/>
</dbReference>
<dbReference type="InterPro" id="IPR002129">
    <property type="entry name" value="PyrdxlP-dep_de-COase"/>
</dbReference>
<keyword evidence="8" id="KW-0746">Sphingolipid metabolism</keyword>
<evidence type="ECO:0000313" key="18">
    <source>
        <dbReference type="EMBL" id="EDO17692.1"/>
    </source>
</evidence>
<dbReference type="AlphaFoldDB" id="A7TJC3"/>
<evidence type="ECO:0000256" key="12">
    <source>
        <dbReference type="ARBA" id="ARBA00023239"/>
    </source>
</evidence>
<evidence type="ECO:0000256" key="14">
    <source>
        <dbReference type="ARBA" id="ARBA00038965"/>
    </source>
</evidence>
<evidence type="ECO:0000256" key="3">
    <source>
        <dbReference type="ARBA" id="ARBA00004760"/>
    </source>
</evidence>
<dbReference type="GeneID" id="5545934"/>
<dbReference type="GO" id="GO:0009267">
    <property type="term" value="P:cellular response to starvation"/>
    <property type="evidence" value="ECO:0007669"/>
    <property type="project" value="EnsemblFungi"/>
</dbReference>
<feature type="modified residue" description="N6-(pyridoxal phosphate)lysine" evidence="16">
    <location>
        <position position="363"/>
    </location>
</feature>
<dbReference type="InterPro" id="IPR050477">
    <property type="entry name" value="GrpII_AminoAcid_Decarb"/>
</dbReference>
<comment type="cofactor">
    <cofactor evidence="1 16 17">
        <name>pyridoxal 5'-phosphate</name>
        <dbReference type="ChEBI" id="CHEBI:597326"/>
    </cofactor>
</comment>
<evidence type="ECO:0000256" key="6">
    <source>
        <dbReference type="ARBA" id="ARBA00022824"/>
    </source>
</evidence>
<evidence type="ECO:0000256" key="16">
    <source>
        <dbReference type="PIRSR" id="PIRSR602129-50"/>
    </source>
</evidence>
<dbReference type="OrthoDB" id="10254570at2759"/>
<protein>
    <recommendedName>
        <fullName evidence="14">sphinganine-1-phosphate aldolase</fullName>
        <ecNumber evidence="14">4.1.2.27</ecNumber>
    </recommendedName>
    <alternativeName>
        <fullName evidence="15">Sphingosine-1-phosphate aldolase</fullName>
    </alternativeName>
</protein>
<accession>A7TJC3</accession>
<evidence type="ECO:0000256" key="8">
    <source>
        <dbReference type="ARBA" id="ARBA00022919"/>
    </source>
</evidence>
<dbReference type="PANTHER" id="PTHR42735:SF6">
    <property type="entry name" value="SPHINGOSINE-1-PHOSPHATE LYASE 1"/>
    <property type="match status" value="1"/>
</dbReference>
<dbReference type="FunCoup" id="A7TJC3">
    <property type="interactions" value="758"/>
</dbReference>
<evidence type="ECO:0000313" key="19">
    <source>
        <dbReference type="Proteomes" id="UP000000267"/>
    </source>
</evidence>
<dbReference type="GO" id="GO:0042802">
    <property type="term" value="F:identical protein binding"/>
    <property type="evidence" value="ECO:0007669"/>
    <property type="project" value="EnsemblFungi"/>
</dbReference>
<keyword evidence="11" id="KW-0472">Membrane</keyword>
<keyword evidence="7 16" id="KW-0663">Pyridoxal phosphate</keyword>
<comment type="subcellular location">
    <subcellularLocation>
        <location evidence="2">Endoplasmic reticulum membrane</location>
        <topology evidence="2">Single-pass membrane protein</topology>
    </subcellularLocation>
</comment>